<reference evidence="2 3" key="1">
    <citation type="submission" date="2022-12" db="EMBL/GenBank/DDBJ databases">
        <title>Dasania phycosphaerae sp. nov., isolated from particulate material of the south coast of Korea.</title>
        <authorList>
            <person name="Jiang Y."/>
        </authorList>
    </citation>
    <scope>NUCLEOTIDE SEQUENCE [LARGE SCALE GENOMIC DNA]</scope>
    <source>
        <strain evidence="2 3">GY-19</strain>
    </source>
</reference>
<feature type="transmembrane region" description="Helical" evidence="1">
    <location>
        <begin position="36"/>
        <end position="54"/>
    </location>
</feature>
<sequence length="62" mass="6590">MRALNIDLTYTRIGFVVGALILAAGITVNILQDAVLILFGVALTTGLVVQIVNVKKAKKPIK</sequence>
<evidence type="ECO:0000313" key="2">
    <source>
        <dbReference type="EMBL" id="MCZ0863613.1"/>
    </source>
</evidence>
<evidence type="ECO:0000313" key="3">
    <source>
        <dbReference type="Proteomes" id="UP001069090"/>
    </source>
</evidence>
<keyword evidence="1" id="KW-1133">Transmembrane helix</keyword>
<dbReference type="RefSeq" id="WP_258329761.1">
    <property type="nucleotide sequence ID" value="NZ_JAPTGG010000001.1"/>
</dbReference>
<dbReference type="AlphaFoldDB" id="A0A9J6RHY5"/>
<comment type="caution">
    <text evidence="2">The sequence shown here is derived from an EMBL/GenBank/DDBJ whole genome shotgun (WGS) entry which is preliminary data.</text>
</comment>
<accession>A0A9J6RHY5</accession>
<gene>
    <name evidence="2" type="ORF">O0V09_00270</name>
</gene>
<keyword evidence="3" id="KW-1185">Reference proteome</keyword>
<organism evidence="2 3">
    <name type="scientific">Dasania phycosphaerae</name>
    <dbReference type="NCBI Taxonomy" id="2950436"/>
    <lineage>
        <taxon>Bacteria</taxon>
        <taxon>Pseudomonadati</taxon>
        <taxon>Pseudomonadota</taxon>
        <taxon>Gammaproteobacteria</taxon>
        <taxon>Cellvibrionales</taxon>
        <taxon>Spongiibacteraceae</taxon>
        <taxon>Dasania</taxon>
    </lineage>
</organism>
<keyword evidence="1" id="KW-0812">Transmembrane</keyword>
<name>A0A9J6RHY5_9GAMM</name>
<protein>
    <submittedName>
        <fullName evidence="2">Uncharacterized protein</fullName>
    </submittedName>
</protein>
<evidence type="ECO:0000256" key="1">
    <source>
        <dbReference type="SAM" id="Phobius"/>
    </source>
</evidence>
<feature type="transmembrane region" description="Helical" evidence="1">
    <location>
        <begin position="12"/>
        <end position="30"/>
    </location>
</feature>
<proteinExistence type="predicted"/>
<keyword evidence="1" id="KW-0472">Membrane</keyword>
<dbReference type="EMBL" id="JAPTGG010000001">
    <property type="protein sequence ID" value="MCZ0863613.1"/>
    <property type="molecule type" value="Genomic_DNA"/>
</dbReference>
<dbReference type="Proteomes" id="UP001069090">
    <property type="component" value="Unassembled WGS sequence"/>
</dbReference>